<dbReference type="PANTHER" id="PTHR40278:SF1">
    <property type="entry name" value="DNA UTILIZATION PROTEIN HOFN"/>
    <property type="match status" value="1"/>
</dbReference>
<name>A0A2H0WMK7_9BACT</name>
<keyword evidence="1" id="KW-0812">Transmembrane</keyword>
<keyword evidence="1" id="KW-0472">Membrane</keyword>
<accession>A0A2H0WMK7</accession>
<protein>
    <recommendedName>
        <fullName evidence="4">PilN domain-containing protein</fullName>
    </recommendedName>
</protein>
<reference evidence="3" key="1">
    <citation type="submission" date="2017-09" db="EMBL/GenBank/DDBJ databases">
        <title>Depth-based differentiation of microbial function through sediment-hosted aquifers and enrichment of novel symbionts in the deep terrestrial subsurface.</title>
        <authorList>
            <person name="Probst A.J."/>
            <person name="Ladd B."/>
            <person name="Jarett J.K."/>
            <person name="Geller-Mcgrath D.E."/>
            <person name="Sieber C.M.K."/>
            <person name="Emerson J.B."/>
            <person name="Anantharaman K."/>
            <person name="Thomas B.C."/>
            <person name="Malmstrom R."/>
            <person name="Stieglmeier M."/>
            <person name="Klingl A."/>
            <person name="Woyke T."/>
            <person name="Ryan C.M."/>
            <person name="Banfield J.F."/>
        </authorList>
    </citation>
    <scope>NUCLEOTIDE SEQUENCE [LARGE SCALE GENOMIC DNA]</scope>
</reference>
<dbReference type="InterPro" id="IPR052534">
    <property type="entry name" value="Extracell_DNA_Util/SecSys_Comp"/>
</dbReference>
<dbReference type="InterPro" id="IPR007813">
    <property type="entry name" value="PilN"/>
</dbReference>
<dbReference type="AlphaFoldDB" id="A0A2H0WMK7"/>
<evidence type="ECO:0008006" key="4">
    <source>
        <dbReference type="Google" id="ProtNLM"/>
    </source>
</evidence>
<organism evidence="2 3">
    <name type="scientific">Candidatus Shapirobacteria bacterium CG09_land_8_20_14_0_10_47_13</name>
    <dbReference type="NCBI Taxonomy" id="1974481"/>
    <lineage>
        <taxon>Bacteria</taxon>
        <taxon>Candidatus Shapironibacteriota</taxon>
    </lineage>
</organism>
<evidence type="ECO:0000313" key="3">
    <source>
        <dbReference type="Proteomes" id="UP000230033"/>
    </source>
</evidence>
<evidence type="ECO:0000256" key="1">
    <source>
        <dbReference type="SAM" id="Phobius"/>
    </source>
</evidence>
<evidence type="ECO:0000313" key="2">
    <source>
        <dbReference type="EMBL" id="PIS13886.1"/>
    </source>
</evidence>
<dbReference type="Pfam" id="PF05137">
    <property type="entry name" value="PilN"/>
    <property type="match status" value="1"/>
</dbReference>
<proteinExistence type="predicted"/>
<comment type="caution">
    <text evidence="2">The sequence shown here is derived from an EMBL/GenBank/DDBJ whole genome shotgun (WGS) entry which is preliminary data.</text>
</comment>
<sequence>MAAPKAGIEFIPQEDWEKTSFGRFLKWVLTVGRWIVIVTELVVVLAFLSRFKFDRDLTDLNEKVKQQQAIVTASAQFETEFRLLQKRLATISELKKNFSGPESVINELSGLIPPDVLLDDITVSKNQINLTAVALSENGLAAFLNNLKGSPKFEKLTITGASSGLKERVGIGFEIKGEVKTNQI</sequence>
<dbReference type="Proteomes" id="UP000230033">
    <property type="component" value="Unassembled WGS sequence"/>
</dbReference>
<keyword evidence="1" id="KW-1133">Transmembrane helix</keyword>
<feature type="transmembrane region" description="Helical" evidence="1">
    <location>
        <begin position="24"/>
        <end position="48"/>
    </location>
</feature>
<dbReference type="PANTHER" id="PTHR40278">
    <property type="entry name" value="DNA UTILIZATION PROTEIN HOFN"/>
    <property type="match status" value="1"/>
</dbReference>
<dbReference type="EMBL" id="PEZJ01000022">
    <property type="protein sequence ID" value="PIS13886.1"/>
    <property type="molecule type" value="Genomic_DNA"/>
</dbReference>
<gene>
    <name evidence="2" type="ORF">COT65_01840</name>
</gene>